<feature type="region of interest" description="Disordered" evidence="7">
    <location>
        <begin position="1"/>
        <end position="37"/>
    </location>
</feature>
<evidence type="ECO:0000313" key="10">
    <source>
        <dbReference type="Proteomes" id="UP000268350"/>
    </source>
</evidence>
<dbReference type="EMBL" id="OUUW01000007">
    <property type="protein sequence ID" value="SPP83389.1"/>
    <property type="molecule type" value="Genomic_DNA"/>
</dbReference>
<feature type="transmembrane region" description="Helical" evidence="8">
    <location>
        <begin position="264"/>
        <end position="283"/>
    </location>
</feature>
<feature type="compositionally biased region" description="Acidic residues" evidence="7">
    <location>
        <begin position="594"/>
        <end position="603"/>
    </location>
</feature>
<reference evidence="10" key="1">
    <citation type="submission" date="2018-01" db="EMBL/GenBank/DDBJ databases">
        <authorList>
            <person name="Alioto T."/>
            <person name="Alioto T."/>
        </authorList>
    </citation>
    <scope>NUCLEOTIDE SEQUENCE [LARGE SCALE GENOMIC DNA]</scope>
</reference>
<feature type="transmembrane region" description="Helical" evidence="8">
    <location>
        <begin position="495"/>
        <end position="513"/>
    </location>
</feature>
<dbReference type="PRINTS" id="PR00447">
    <property type="entry name" value="NATRESASSCMP"/>
</dbReference>
<feature type="transmembrane region" description="Helical" evidence="8">
    <location>
        <begin position="304"/>
        <end position="331"/>
    </location>
</feature>
<dbReference type="HAMAP" id="MF_00221">
    <property type="entry name" value="NRAMP"/>
    <property type="match status" value="1"/>
</dbReference>
<evidence type="ECO:0000256" key="5">
    <source>
        <dbReference type="ARBA" id="ARBA00022989"/>
    </source>
</evidence>
<evidence type="ECO:0000256" key="1">
    <source>
        <dbReference type="ARBA" id="ARBA00004141"/>
    </source>
</evidence>
<feature type="compositionally biased region" description="Basic and acidic residues" evidence="7">
    <location>
        <begin position="1"/>
        <end position="11"/>
    </location>
</feature>
<accession>A0A3B0KBA1</accession>
<protein>
    <submittedName>
        <fullName evidence="9">Blast:Protein Malvolio</fullName>
    </submittedName>
</protein>
<dbReference type="GO" id="GO:0015086">
    <property type="term" value="F:cadmium ion transmembrane transporter activity"/>
    <property type="evidence" value="ECO:0007669"/>
    <property type="project" value="TreeGrafter"/>
</dbReference>
<dbReference type="NCBIfam" id="NF037982">
    <property type="entry name" value="Nramp_1"/>
    <property type="match status" value="1"/>
</dbReference>
<comment type="similarity">
    <text evidence="2">Belongs to the NRAMP family.</text>
</comment>
<feature type="transmembrane region" description="Helical" evidence="8">
    <location>
        <begin position="378"/>
        <end position="399"/>
    </location>
</feature>
<feature type="compositionally biased region" description="Polar residues" evidence="7">
    <location>
        <begin position="604"/>
        <end position="615"/>
    </location>
</feature>
<feature type="compositionally biased region" description="Gly residues" evidence="7">
    <location>
        <begin position="14"/>
        <end position="32"/>
    </location>
</feature>
<evidence type="ECO:0000256" key="4">
    <source>
        <dbReference type="ARBA" id="ARBA00022692"/>
    </source>
</evidence>
<keyword evidence="3" id="KW-0813">Transport</keyword>
<organism evidence="9 10">
    <name type="scientific">Drosophila guanche</name>
    <name type="common">Fruit fly</name>
    <dbReference type="NCBI Taxonomy" id="7266"/>
    <lineage>
        <taxon>Eukaryota</taxon>
        <taxon>Metazoa</taxon>
        <taxon>Ecdysozoa</taxon>
        <taxon>Arthropoda</taxon>
        <taxon>Hexapoda</taxon>
        <taxon>Insecta</taxon>
        <taxon>Pterygota</taxon>
        <taxon>Neoptera</taxon>
        <taxon>Endopterygota</taxon>
        <taxon>Diptera</taxon>
        <taxon>Brachycera</taxon>
        <taxon>Muscomorpha</taxon>
        <taxon>Ephydroidea</taxon>
        <taxon>Drosophilidae</taxon>
        <taxon>Drosophila</taxon>
        <taxon>Sophophora</taxon>
    </lineage>
</organism>
<dbReference type="Pfam" id="PF01566">
    <property type="entry name" value="Nramp"/>
    <property type="match status" value="1"/>
</dbReference>
<feature type="transmembrane region" description="Helical" evidence="8">
    <location>
        <begin position="82"/>
        <end position="97"/>
    </location>
</feature>
<comment type="subcellular location">
    <subcellularLocation>
        <location evidence="1">Membrane</location>
        <topology evidence="1">Multi-pass membrane protein</topology>
    </subcellularLocation>
</comment>
<evidence type="ECO:0000313" key="9">
    <source>
        <dbReference type="EMBL" id="SPP83389.1"/>
    </source>
</evidence>
<feature type="transmembrane region" description="Helical" evidence="8">
    <location>
        <begin position="525"/>
        <end position="545"/>
    </location>
</feature>
<feature type="transmembrane region" description="Helical" evidence="8">
    <location>
        <begin position="117"/>
        <end position="139"/>
    </location>
</feature>
<evidence type="ECO:0000256" key="7">
    <source>
        <dbReference type="SAM" id="MobiDB-lite"/>
    </source>
</evidence>
<dbReference type="AlphaFoldDB" id="A0A3B0KBA1"/>
<dbReference type="InterPro" id="IPR001046">
    <property type="entry name" value="NRAMP_fam"/>
</dbReference>
<name>A0A3B0KBA1_DROGU</name>
<dbReference type="OMA" id="PWMQFYQ"/>
<dbReference type="STRING" id="7266.A0A3B0KBA1"/>
<dbReference type="GO" id="GO:0005381">
    <property type="term" value="F:iron ion transmembrane transporter activity"/>
    <property type="evidence" value="ECO:0007669"/>
    <property type="project" value="TreeGrafter"/>
</dbReference>
<evidence type="ECO:0000256" key="3">
    <source>
        <dbReference type="ARBA" id="ARBA00022448"/>
    </source>
</evidence>
<feature type="transmembrane region" description="Helical" evidence="8">
    <location>
        <begin position="192"/>
        <end position="211"/>
    </location>
</feature>
<dbReference type="OrthoDB" id="409173at2759"/>
<sequence length="625" mass="68449">MSSNEAYHKNVEPGAGGDGPSGSSGSNGGTAGGSHSNQLHHQQILNETTYLKPAAKQAYFSDEKVLIPEDDHTSMGFSFRKLWAFTGPGFLMSIAYLDPGNIESDLQSGAAAKYKILWVLLWATVLGLLMQRLAARLGVVTGLHLAEMCYRQYKRLPRWILWIMIEIAIIGSDMQEVIGTAIAIYLLSNKAVPLWGGVLITIVDTFTFLFLDKYGLRKLEFLFGFLITIMAVTFGYEYIVSAPNQVEVLEGMFVPWCSDCNSNVLLQAVGVVGAVIMPHNLYLHSALVKSRDIDRRQPKKVSEANFYFFIEASVALFVSFIINLFVVSVFAHGMYGKTNKDVLDICTNKSMYADALVSFVDNQNGTAIIDADLYKGGLFLGCTFGAVAMYIWGVGILAAGQSSTMTGTYAGQFSMEGFLNLQWPRWCRVLVTRCIAIIPTFCLAMFSQMEDLTNMNDILNAVMSLQLPFAAIPTIAFTSCAAIMGEFVNGLGNKIVSICLTIVVIGVNLYFVIVQVENMQIEGGLLALVCIFAILYILFNLYLVIHMAACMGNQRLMNSRWVQRFVLPSQNSFSIKNANSTYARIATSGDNEADVMDGEDDANNNESGCPSSNVNGGPGHHVVIS</sequence>
<proteinExistence type="inferred from homology"/>
<feature type="transmembrane region" description="Helical" evidence="8">
    <location>
        <begin position="159"/>
        <end position="186"/>
    </location>
</feature>
<dbReference type="GO" id="GO:0010008">
    <property type="term" value="C:endosome membrane"/>
    <property type="evidence" value="ECO:0007669"/>
    <property type="project" value="TreeGrafter"/>
</dbReference>
<keyword evidence="4 8" id="KW-0812">Transmembrane</keyword>
<feature type="transmembrane region" description="Helical" evidence="8">
    <location>
        <begin position="223"/>
        <end position="244"/>
    </location>
</feature>
<feature type="transmembrane region" description="Helical" evidence="8">
    <location>
        <begin position="469"/>
        <end position="488"/>
    </location>
</feature>
<dbReference type="GO" id="GO:0005384">
    <property type="term" value="F:manganese ion transmembrane transporter activity"/>
    <property type="evidence" value="ECO:0007669"/>
    <property type="project" value="TreeGrafter"/>
</dbReference>
<keyword evidence="5 8" id="KW-1133">Transmembrane helix</keyword>
<feature type="region of interest" description="Disordered" evidence="7">
    <location>
        <begin position="594"/>
        <end position="625"/>
    </location>
</feature>
<evidence type="ECO:0000256" key="2">
    <source>
        <dbReference type="ARBA" id="ARBA00006670"/>
    </source>
</evidence>
<dbReference type="NCBIfam" id="TIGR01197">
    <property type="entry name" value="nramp"/>
    <property type="match status" value="1"/>
</dbReference>
<dbReference type="PANTHER" id="PTHR11706">
    <property type="entry name" value="SOLUTE CARRIER PROTEIN FAMILY 11 MEMBER"/>
    <property type="match status" value="1"/>
</dbReference>
<keyword evidence="10" id="KW-1185">Reference proteome</keyword>
<dbReference type="GO" id="GO:0005886">
    <property type="term" value="C:plasma membrane"/>
    <property type="evidence" value="ECO:0007669"/>
    <property type="project" value="TreeGrafter"/>
</dbReference>
<dbReference type="PANTHER" id="PTHR11706:SF33">
    <property type="entry name" value="NATURAL RESISTANCE-ASSOCIATED MACROPHAGE PROTEIN 2"/>
    <property type="match status" value="1"/>
</dbReference>
<evidence type="ECO:0000256" key="6">
    <source>
        <dbReference type="ARBA" id="ARBA00023136"/>
    </source>
</evidence>
<evidence type="ECO:0000256" key="8">
    <source>
        <dbReference type="SAM" id="Phobius"/>
    </source>
</evidence>
<keyword evidence="6 8" id="KW-0472">Membrane</keyword>
<gene>
    <name evidence="9" type="ORF">DGUA_6G018233</name>
</gene>
<feature type="transmembrane region" description="Helical" evidence="8">
    <location>
        <begin position="430"/>
        <end position="449"/>
    </location>
</feature>
<dbReference type="Proteomes" id="UP000268350">
    <property type="component" value="Unassembled WGS sequence"/>
</dbReference>